<protein>
    <submittedName>
        <fullName evidence="1">Uncharacterized protein</fullName>
    </submittedName>
</protein>
<dbReference type="Proteomes" id="UP000772434">
    <property type="component" value="Unassembled WGS sequence"/>
</dbReference>
<evidence type="ECO:0000313" key="2">
    <source>
        <dbReference type="Proteomes" id="UP000772434"/>
    </source>
</evidence>
<proteinExistence type="predicted"/>
<name>A0A9P5P8B4_9AGAR</name>
<sequence length="503" mass="56192">MPTFLPPIHDVFPNATDWKDNRRTYTNKGSLPILDANKSDNVRNLPNGVQRDEMVNMRNSLRPPSRDVVSSNYTMHQNMNKDRLADRRKYLYITIIGRPSLTFYCTYTPQIIRPQAFNPSRLSTLMNNGSTEFPAHNQYPIQERPGRTSLYQGNQPTENYQVGGNFGNRFPTISASGVGHPSGFAGYDYNNLPTSTYPSFVRPLGTPGVSAYSGAGFPYMSYGAAFSHTFLDSSSGYWAPRFRPHFVTSNDLITDYYGKGNLSSANMHFSPGEPRRNVLTPGPVPYTTLTNALDTSNLYYYPAPLNSEPLFRDGIVPPGMWYMDPPTSNIYNAASVHSLHPHPFPMWGNEGEASISASNSLMHPLLMGKDVSTDCPGQVMSEEDHLLDSRLPATRDFAEGITQDIHKVANDFTKTQDSVRERSVAELRPPTIAPPQYRTAVENVAECEICGKRCRNVEEMEKHAKTCSKADVGSWRRAPGSDAATSGKFVNWHTSNYKAFHKK</sequence>
<dbReference type="EMBL" id="JADNRY010000350">
    <property type="protein sequence ID" value="KAF9058798.1"/>
    <property type="molecule type" value="Genomic_DNA"/>
</dbReference>
<comment type="caution">
    <text evidence="1">The sequence shown here is derived from an EMBL/GenBank/DDBJ whole genome shotgun (WGS) entry which is preliminary data.</text>
</comment>
<keyword evidence="2" id="KW-1185">Reference proteome</keyword>
<dbReference type="AlphaFoldDB" id="A0A9P5P8B4"/>
<accession>A0A9P5P8B4</accession>
<evidence type="ECO:0000313" key="1">
    <source>
        <dbReference type="EMBL" id="KAF9058798.1"/>
    </source>
</evidence>
<gene>
    <name evidence="1" type="ORF">BDP27DRAFT_1432276</name>
</gene>
<reference evidence="1" key="1">
    <citation type="submission" date="2020-11" db="EMBL/GenBank/DDBJ databases">
        <authorList>
            <consortium name="DOE Joint Genome Institute"/>
            <person name="Ahrendt S."/>
            <person name="Riley R."/>
            <person name="Andreopoulos W."/>
            <person name="Labutti K."/>
            <person name="Pangilinan J."/>
            <person name="Ruiz-Duenas F.J."/>
            <person name="Barrasa J.M."/>
            <person name="Sanchez-Garcia M."/>
            <person name="Camarero S."/>
            <person name="Miyauchi S."/>
            <person name="Serrano A."/>
            <person name="Linde D."/>
            <person name="Babiker R."/>
            <person name="Drula E."/>
            <person name="Ayuso-Fernandez I."/>
            <person name="Pacheco R."/>
            <person name="Padilla G."/>
            <person name="Ferreira P."/>
            <person name="Barriuso J."/>
            <person name="Kellner H."/>
            <person name="Castanera R."/>
            <person name="Alfaro M."/>
            <person name="Ramirez L."/>
            <person name="Pisabarro A.G."/>
            <person name="Kuo A."/>
            <person name="Tritt A."/>
            <person name="Lipzen A."/>
            <person name="He G."/>
            <person name="Yan M."/>
            <person name="Ng V."/>
            <person name="Cullen D."/>
            <person name="Martin F."/>
            <person name="Rosso M.-N."/>
            <person name="Henrissat B."/>
            <person name="Hibbett D."/>
            <person name="Martinez A.T."/>
            <person name="Grigoriev I.V."/>
        </authorList>
    </citation>
    <scope>NUCLEOTIDE SEQUENCE</scope>
    <source>
        <strain evidence="1">AH 40177</strain>
    </source>
</reference>
<organism evidence="1 2">
    <name type="scientific">Rhodocollybia butyracea</name>
    <dbReference type="NCBI Taxonomy" id="206335"/>
    <lineage>
        <taxon>Eukaryota</taxon>
        <taxon>Fungi</taxon>
        <taxon>Dikarya</taxon>
        <taxon>Basidiomycota</taxon>
        <taxon>Agaricomycotina</taxon>
        <taxon>Agaricomycetes</taxon>
        <taxon>Agaricomycetidae</taxon>
        <taxon>Agaricales</taxon>
        <taxon>Marasmiineae</taxon>
        <taxon>Omphalotaceae</taxon>
        <taxon>Rhodocollybia</taxon>
    </lineage>
</organism>